<dbReference type="AlphaFoldDB" id="C5KVE4"/>
<organism evidence="3">
    <name type="scientific">Perkinsus marinus (strain ATCC 50983 / TXsc)</name>
    <dbReference type="NCBI Taxonomy" id="423536"/>
    <lineage>
        <taxon>Eukaryota</taxon>
        <taxon>Sar</taxon>
        <taxon>Alveolata</taxon>
        <taxon>Perkinsozoa</taxon>
        <taxon>Perkinsea</taxon>
        <taxon>Perkinsida</taxon>
        <taxon>Perkinsidae</taxon>
        <taxon>Perkinsus</taxon>
    </lineage>
</organism>
<dbReference type="GeneID" id="9046943"/>
<gene>
    <name evidence="2" type="ORF">Pmar_PMAR011407</name>
</gene>
<keyword evidence="3" id="KW-1185">Reference proteome</keyword>
<sequence>MTLKLFLWRKSKPTDGKNCASLTPSFSTQSGCYHYPLSSRCSLPNSLWNAAVRPQQNQNAAPRPRQNRNAALRRQQNRNAALRRQQNRNAALRRQQNRNAALRRQQNRNAALRRQQNRNAALRRQQNKGMQPLQPGSAVQPLVRSRTRIVVVLSGGELSRAVANYDYVHFNTVFW</sequence>
<dbReference type="RefSeq" id="XP_002779754.1">
    <property type="nucleotide sequence ID" value="XM_002779708.1"/>
</dbReference>
<name>C5KVE4_PERM5</name>
<feature type="compositionally biased region" description="Low complexity" evidence="1">
    <location>
        <begin position="104"/>
        <end position="124"/>
    </location>
</feature>
<dbReference type="InParanoid" id="C5KVE4"/>
<accession>C5KVE4</accession>
<protein>
    <submittedName>
        <fullName evidence="2">Uncharacterized protein</fullName>
    </submittedName>
</protein>
<dbReference type="EMBL" id="GG676498">
    <property type="protein sequence ID" value="EER11549.1"/>
    <property type="molecule type" value="Genomic_DNA"/>
</dbReference>
<proteinExistence type="predicted"/>
<reference evidence="2 3" key="1">
    <citation type="submission" date="2008-07" db="EMBL/GenBank/DDBJ databases">
        <authorList>
            <person name="El-Sayed N."/>
            <person name="Caler E."/>
            <person name="Inman J."/>
            <person name="Amedeo P."/>
            <person name="Hass B."/>
            <person name="Wortman J."/>
        </authorList>
    </citation>
    <scope>NUCLEOTIDE SEQUENCE [LARGE SCALE GENOMIC DNA]</scope>
    <source>
        <strain evidence="3">ATCC 50983 / TXsc</strain>
    </source>
</reference>
<evidence type="ECO:0000313" key="3">
    <source>
        <dbReference type="Proteomes" id="UP000007800"/>
    </source>
</evidence>
<feature type="region of interest" description="Disordered" evidence="1">
    <location>
        <begin position="54"/>
        <end position="76"/>
    </location>
</feature>
<feature type="region of interest" description="Disordered" evidence="1">
    <location>
        <begin position="104"/>
        <end position="140"/>
    </location>
</feature>
<dbReference type="Proteomes" id="UP000007800">
    <property type="component" value="Unassembled WGS sequence"/>
</dbReference>
<evidence type="ECO:0000256" key="1">
    <source>
        <dbReference type="SAM" id="MobiDB-lite"/>
    </source>
</evidence>
<evidence type="ECO:0000313" key="2">
    <source>
        <dbReference type="EMBL" id="EER11549.1"/>
    </source>
</evidence>